<dbReference type="RefSeq" id="WP_019555221.1">
    <property type="nucleotide sequence ID" value="NZ_FNZK01000006.1"/>
</dbReference>
<dbReference type="STRING" id="84035.SAMN05660742_10697"/>
<name>A0A1H6YF67_9FIRM</name>
<dbReference type="Proteomes" id="UP000199662">
    <property type="component" value="Unassembled WGS sequence"/>
</dbReference>
<evidence type="ECO:0000313" key="2">
    <source>
        <dbReference type="Proteomes" id="UP000199662"/>
    </source>
</evidence>
<proteinExistence type="predicted"/>
<accession>A0A1H6YF67</accession>
<dbReference type="EMBL" id="FNZK01000006">
    <property type="protein sequence ID" value="SEJ35822.1"/>
    <property type="molecule type" value="Genomic_DNA"/>
</dbReference>
<organism evidence="1 2">
    <name type="scientific">Propionispira arboris</name>
    <dbReference type="NCBI Taxonomy" id="84035"/>
    <lineage>
        <taxon>Bacteria</taxon>
        <taxon>Bacillati</taxon>
        <taxon>Bacillota</taxon>
        <taxon>Negativicutes</taxon>
        <taxon>Selenomonadales</taxon>
        <taxon>Selenomonadaceae</taxon>
        <taxon>Propionispira</taxon>
    </lineage>
</organism>
<protein>
    <submittedName>
        <fullName evidence="1">Uncharacterized protein</fullName>
    </submittedName>
</protein>
<reference evidence="1 2" key="1">
    <citation type="submission" date="2016-10" db="EMBL/GenBank/DDBJ databases">
        <authorList>
            <person name="de Groot N.N."/>
        </authorList>
    </citation>
    <scope>NUCLEOTIDE SEQUENCE [LARGE SCALE GENOMIC DNA]</scope>
    <source>
        <strain evidence="1 2">DSM 2179</strain>
    </source>
</reference>
<keyword evidence="2" id="KW-1185">Reference proteome</keyword>
<evidence type="ECO:0000313" key="1">
    <source>
        <dbReference type="EMBL" id="SEJ35822.1"/>
    </source>
</evidence>
<gene>
    <name evidence="1" type="ORF">SAMN05660742_10697</name>
</gene>
<sequence>MRLSDEILQKTIEKTKGIRQRMSCRHEHNKNVFLALIELKERREADNVADTSNIMSLDIKGQLRLIRDKCPDIYIRICNGPDCAGSVDLEVRKDCNYPTSDCQECWNKALEGEE</sequence>
<dbReference type="AlphaFoldDB" id="A0A1H6YF67"/>